<evidence type="ECO:0000313" key="1">
    <source>
        <dbReference type="EMBL" id="KAI5650759.1"/>
    </source>
</evidence>
<organism evidence="1 2">
    <name type="scientific">Catharanthus roseus</name>
    <name type="common">Madagascar periwinkle</name>
    <name type="synonym">Vinca rosea</name>
    <dbReference type="NCBI Taxonomy" id="4058"/>
    <lineage>
        <taxon>Eukaryota</taxon>
        <taxon>Viridiplantae</taxon>
        <taxon>Streptophyta</taxon>
        <taxon>Embryophyta</taxon>
        <taxon>Tracheophyta</taxon>
        <taxon>Spermatophyta</taxon>
        <taxon>Magnoliopsida</taxon>
        <taxon>eudicotyledons</taxon>
        <taxon>Gunneridae</taxon>
        <taxon>Pentapetalae</taxon>
        <taxon>asterids</taxon>
        <taxon>lamiids</taxon>
        <taxon>Gentianales</taxon>
        <taxon>Apocynaceae</taxon>
        <taxon>Rauvolfioideae</taxon>
        <taxon>Vinceae</taxon>
        <taxon>Catharanthinae</taxon>
        <taxon>Catharanthus</taxon>
    </lineage>
</organism>
<evidence type="ECO:0000313" key="2">
    <source>
        <dbReference type="Proteomes" id="UP001060085"/>
    </source>
</evidence>
<gene>
    <name evidence="1" type="ORF">M9H77_36764</name>
</gene>
<accession>A0ACB9ZUK5</accession>
<comment type="caution">
    <text evidence="1">The sequence shown here is derived from an EMBL/GenBank/DDBJ whole genome shotgun (WGS) entry which is preliminary data.</text>
</comment>
<keyword evidence="2" id="KW-1185">Reference proteome</keyword>
<reference evidence="2" key="1">
    <citation type="journal article" date="2023" name="Nat. Plants">
        <title>Single-cell RNA sequencing provides a high-resolution roadmap for understanding the multicellular compartmentation of specialized metabolism.</title>
        <authorList>
            <person name="Sun S."/>
            <person name="Shen X."/>
            <person name="Li Y."/>
            <person name="Li Y."/>
            <person name="Wang S."/>
            <person name="Li R."/>
            <person name="Zhang H."/>
            <person name="Shen G."/>
            <person name="Guo B."/>
            <person name="Wei J."/>
            <person name="Xu J."/>
            <person name="St-Pierre B."/>
            <person name="Chen S."/>
            <person name="Sun C."/>
        </authorList>
    </citation>
    <scope>NUCLEOTIDE SEQUENCE [LARGE SCALE GENOMIC DNA]</scope>
</reference>
<proteinExistence type="predicted"/>
<protein>
    <submittedName>
        <fullName evidence="1">Uncharacterized protein</fullName>
    </submittedName>
</protein>
<sequence>MDSKLLHGAPLSATMSAPKVTNVSSSTTGIRAPLTLDDDSDFEYSVSTSGQKDGNFSSSSSDNEFLSNGFDSGEEHEFDTASKRDFVSGLDSGILQETQFVKKYVVTRPLVKNPNEELIQESSNTRDSDDNMSVVEDNDNLAQDIDRRPSVTATSYGTARALAGEDKNASITESSVLDAGIAVLPRQGVPIAQLSWDSDDDFVGSDTSEDVSFLGVARVPDSGVEERLDYAPKVRVLEVVEVEDSSSQTENVSELEILEGSALASGNNEVMNSSNKESHLVLDEIDPESTSAEVIEGKDPLVTERSEFRDMDKGTKEPDPSNIIVGEMNYPNMLGVTGAKEVEHILPCEVRESEVMKMEAVEDFGTLDNEGSRSQIINAEETVVCSRSNEVEQLMDDIEPNEGDSHDCNSLNNTESVGGAMVLDVVESKNDAEINVAQRPECFENDHFPDITESLVMEDELPDESNISQALSQRSSLELETSIEIENDSIPYEEEEGSLKFDDTQSGDFGGSEIVNSADQLEEHISSDSLSCEETCQNHSQVTDMMTGTDLKNVPDTNRVLEEEEVSDSSEPNNNGVLEEEVSDSSEPNNNGVLEEEVSDSSEEQLTSRGSIIHSLGPSGESSAVLSEEERKKLERLQKIRVKFLRLVHRLKQSPEDTIAAKVLYQLLLASGEPSAQEFGFDFAKQAAMELEAEGTNNLDFSLNIFVIGKSGVGKSATINSIFREDKTATNAFEPATTGLNEVKGILDGVQVRILDTPGLRSSLMEQSANRKILLLIKKFMKKFPPDIILYVDRLDLQTRDLNDLPLLKSVSSYLGSSIWFRTILTLTHAASTPPEGPSGNALSYELFVAQQSHAVQQLICHSIGDLHILKPNLIPVSLVENHSKSEMDGSWRSKLLLLCYSMKILSETVSVVQRREISHPSRFFGLKAGDLPLPYFLSSLLQTNDHPKLFSTQGGQDVDSDFESAYSSNCDEESEDEYDRLPEFRPLRKSEIAELDKKLRKAYFEEYDYRVKLLQKKQLKEEMRRSRNIKKHRQGSKNLADIEEEMESPEAVAVPFQDVALPPSFDGDNPTYRYRALGTSSGNITRPILDTHGWDHDCGYDGVNIEDNLAIAGQFPIIISLELTKDKRKCNIHFNSSVSAKYGEKGSTMAGLNIQTTGKQLAYSLMAETKMKHFEVHKSAAGISISFLGGNVVTGLKVEDQMAVGKNLILVGTAGLSRCQNDAAVGANLAIHLKDKDYPIEEDEHLIGLSIMRWRGDNMLGLDMQSHFPLGRNTKLGVRAGLNSKRNGQVSVRISSSDYLHIATMGLLPILKTIINCLFA</sequence>
<dbReference type="Proteomes" id="UP001060085">
    <property type="component" value="Linkage Group LG08"/>
</dbReference>
<dbReference type="EMBL" id="CM044708">
    <property type="protein sequence ID" value="KAI5650759.1"/>
    <property type="molecule type" value="Genomic_DNA"/>
</dbReference>
<name>A0ACB9ZUK5_CATRO</name>